<proteinExistence type="predicted"/>
<name>A0ABM9ZXD9_9BACT</name>
<evidence type="ECO:0000313" key="4">
    <source>
        <dbReference type="Proteomes" id="UP000006462"/>
    </source>
</evidence>
<evidence type="ECO:0000259" key="2">
    <source>
        <dbReference type="Pfam" id="PF03787"/>
    </source>
</evidence>
<gene>
    <name evidence="3" type="primary">cmr1</name>
    <name evidence="3" type="ORF">HMPREF7215_1898</name>
</gene>
<organism evidence="3 4">
    <name type="scientific">Pyramidobacter piscolens W5455</name>
    <dbReference type="NCBI Taxonomy" id="352165"/>
    <lineage>
        <taxon>Bacteria</taxon>
        <taxon>Thermotogati</taxon>
        <taxon>Synergistota</taxon>
        <taxon>Synergistia</taxon>
        <taxon>Synergistales</taxon>
        <taxon>Dethiosulfovibrionaceae</taxon>
        <taxon>Pyramidobacter</taxon>
    </lineage>
</organism>
<evidence type="ECO:0000313" key="3">
    <source>
        <dbReference type="EMBL" id="EFB91521.1"/>
    </source>
</evidence>
<keyword evidence="1" id="KW-0051">Antiviral defense</keyword>
<keyword evidence="4" id="KW-1185">Reference proteome</keyword>
<accession>A0ABM9ZXD9</accession>
<dbReference type="Proteomes" id="UP000006462">
    <property type="component" value="Unassembled WGS sequence"/>
</dbReference>
<dbReference type="InterPro" id="IPR007522">
    <property type="entry name" value="CRISPR-assoc_prot_TM1795"/>
</dbReference>
<reference evidence="3 4" key="1">
    <citation type="submission" date="2009-12" db="EMBL/GenBank/DDBJ databases">
        <authorList>
            <person name="Shrivastava S."/>
            <person name="Madupu R."/>
            <person name="Durkin A.S."/>
            <person name="Torralba M."/>
            <person name="Methe B."/>
            <person name="Sutton G.G."/>
            <person name="Strausberg R.L."/>
            <person name="Nelson K.E."/>
        </authorList>
    </citation>
    <scope>NUCLEOTIDE SEQUENCE [LARGE SCALE GENOMIC DNA]</scope>
    <source>
        <strain evidence="3 4">W5455</strain>
    </source>
</reference>
<dbReference type="Pfam" id="PF03787">
    <property type="entry name" value="RAMPs"/>
    <property type="match status" value="1"/>
</dbReference>
<evidence type="ECO:0000256" key="1">
    <source>
        <dbReference type="ARBA" id="ARBA00023118"/>
    </source>
</evidence>
<protein>
    <submittedName>
        <fullName evidence="3">CRISPR-associated RAMP protein, Cmr1 family</fullName>
    </submittedName>
</protein>
<dbReference type="EMBL" id="ADFP01000034">
    <property type="protein sequence ID" value="EFB91521.1"/>
    <property type="molecule type" value="Genomic_DNA"/>
</dbReference>
<comment type="caution">
    <text evidence="3">The sequence shown here is derived from an EMBL/GenBank/DDBJ whole genome shotgun (WGS) entry which is preliminary data.</text>
</comment>
<dbReference type="NCBIfam" id="TIGR01894">
    <property type="entry name" value="cas_TM1795_cmr1"/>
    <property type="match status" value="1"/>
</dbReference>
<sequence>MRSMAEKLGGALRLGALSARECKVYACSVITPMFGGGAKAGEVSREFPVRAPSIRGQLRFWWRLLHGIRGLRGNALKEKECALWGGVFAASSDGDKAALQHASRVGVFIKEGAGQSVVLKPVKDAQYALFPFRDKSGVLPEFDFGLGVVFEPRLRSELKEQLERSLRAWANFGGVGARTRRGCGAVFCPELAFENEEEASALAVSCGLRVWTKECDSKQSVAAWNEAVGCLRDFRQGKDVGRNGARGRSRWPEADTIRKLTGQCDPRHEAVYPPDHPYGFPRAVFGMPIGFRFKTSGEPESCQLLPFGAQRMSSPVILRPLRLKDGRVLSMAVFLPEPDLSCSLRLSGNKLGGRLNKLDKECSDYQGAKFANYKGSPMENRSSTGNALEAFRAYLREKGFKEVTGK</sequence>
<dbReference type="InterPro" id="IPR005537">
    <property type="entry name" value="RAMP_III_fam"/>
</dbReference>
<feature type="domain" description="CRISPR type III-associated protein" evidence="2">
    <location>
        <begin position="28"/>
        <end position="186"/>
    </location>
</feature>